<feature type="chain" id="PRO_5037273085" evidence="2">
    <location>
        <begin position="26"/>
        <end position="210"/>
    </location>
</feature>
<gene>
    <name evidence="3" type="ORF">IQ260_05600</name>
</gene>
<dbReference type="Proteomes" id="UP000615026">
    <property type="component" value="Unassembled WGS sequence"/>
</dbReference>
<feature type="region of interest" description="Disordered" evidence="1">
    <location>
        <begin position="175"/>
        <end position="210"/>
    </location>
</feature>
<evidence type="ECO:0000256" key="2">
    <source>
        <dbReference type="SAM" id="SignalP"/>
    </source>
</evidence>
<dbReference type="PROSITE" id="PS51257">
    <property type="entry name" value="PROKAR_LIPOPROTEIN"/>
    <property type="match status" value="1"/>
</dbReference>
<reference evidence="3" key="1">
    <citation type="submission" date="2020-10" db="EMBL/GenBank/DDBJ databases">
        <authorList>
            <person name="Castelo-Branco R."/>
            <person name="Eusebio N."/>
            <person name="Adriana R."/>
            <person name="Vieira A."/>
            <person name="Brugerolle De Fraissinette N."/>
            <person name="Rezende De Castro R."/>
            <person name="Schneider M.P."/>
            <person name="Vasconcelos V."/>
            <person name="Leao P.N."/>
        </authorList>
    </citation>
    <scope>NUCLEOTIDE SEQUENCE</scope>
    <source>
        <strain evidence="3">LEGE 11479</strain>
    </source>
</reference>
<proteinExistence type="predicted"/>
<dbReference type="RefSeq" id="WP_193991626.1">
    <property type="nucleotide sequence ID" value="NZ_JADEXP010000029.1"/>
</dbReference>
<organism evidence="3 4">
    <name type="scientific">Leptolyngbya cf. ectocarpi LEGE 11479</name>
    <dbReference type="NCBI Taxonomy" id="1828722"/>
    <lineage>
        <taxon>Bacteria</taxon>
        <taxon>Bacillati</taxon>
        <taxon>Cyanobacteriota</taxon>
        <taxon>Cyanophyceae</taxon>
        <taxon>Leptolyngbyales</taxon>
        <taxon>Leptolyngbyaceae</taxon>
        <taxon>Leptolyngbya group</taxon>
        <taxon>Leptolyngbya</taxon>
    </lineage>
</organism>
<keyword evidence="2" id="KW-0732">Signal</keyword>
<feature type="signal peptide" evidence="2">
    <location>
        <begin position="1"/>
        <end position="25"/>
    </location>
</feature>
<comment type="caution">
    <text evidence="3">The sequence shown here is derived from an EMBL/GenBank/DDBJ whole genome shotgun (WGS) entry which is preliminary data.</text>
</comment>
<accession>A0A928X2E1</accession>
<evidence type="ECO:0000313" key="3">
    <source>
        <dbReference type="EMBL" id="MBE9066121.1"/>
    </source>
</evidence>
<protein>
    <submittedName>
        <fullName evidence="3">Uncharacterized protein</fullName>
    </submittedName>
</protein>
<dbReference type="AlphaFoldDB" id="A0A928X2E1"/>
<keyword evidence="4" id="KW-1185">Reference proteome</keyword>
<evidence type="ECO:0000313" key="4">
    <source>
        <dbReference type="Proteomes" id="UP000615026"/>
    </source>
</evidence>
<name>A0A928X2E1_LEPEC</name>
<feature type="compositionally biased region" description="Low complexity" evidence="1">
    <location>
        <begin position="183"/>
        <end position="210"/>
    </location>
</feature>
<sequence length="210" mass="22072">MRLSRSILLGLAALTLTSCGPSTVAQCNAFADVINQAQVFKDEFESEIDSFTQQAQGAESLGDIQTAASQYIDAVDKVVVSIDGMVTSLNDLDLADEQLSEYRDGYAGIISGSAQELEVAGEAMQLVADAESEADLSNVLEEFQNKANTAFTKLQTLSQDEATLVSDINTYCGAEAPIGETDTPAGETEAPTGETETPTGDTETPAPDAE</sequence>
<evidence type="ECO:0000256" key="1">
    <source>
        <dbReference type="SAM" id="MobiDB-lite"/>
    </source>
</evidence>
<dbReference type="EMBL" id="JADEXP010000029">
    <property type="protein sequence ID" value="MBE9066121.1"/>
    <property type="molecule type" value="Genomic_DNA"/>
</dbReference>